<organism evidence="1">
    <name type="scientific">Candidatus Heimdallarchaeum aukensis</name>
    <dbReference type="NCBI Taxonomy" id="2876573"/>
    <lineage>
        <taxon>Archaea</taxon>
        <taxon>Promethearchaeati</taxon>
        <taxon>Candidatus Heimdallarchaeota</taxon>
        <taxon>Candidatus Heimdallarchaeia (ex Rinke et al. 2021) (nom. nud.)</taxon>
        <taxon>Candidatus Heimdallarchaeales</taxon>
        <taxon>Candidatus Heimdallarchaeaceae</taxon>
        <taxon>Candidatus Heimdallarchaeum</taxon>
    </lineage>
</organism>
<dbReference type="Proteomes" id="UP001201020">
    <property type="component" value="Chromosome"/>
</dbReference>
<reference evidence="1" key="1">
    <citation type="journal article" date="2022" name="Nat. Microbiol.">
        <title>Unique mobile elements and scalable gene flow at the prokaryote-eukaryote boundary revealed by circularized Asgard archaea genomes.</title>
        <authorList>
            <person name="Wu F."/>
            <person name="Speth D.R."/>
            <person name="Philosof A."/>
            <person name="Cremiere A."/>
            <person name="Narayanan A."/>
            <person name="Barco R.A."/>
            <person name="Connon S.A."/>
            <person name="Amend J.P."/>
            <person name="Antoshechkin I.A."/>
            <person name="Orphan V.J."/>
        </authorList>
    </citation>
    <scope>NUCLEOTIDE SEQUENCE</scope>
    <source>
        <strain evidence="1">PM71</strain>
    </source>
</reference>
<protein>
    <submittedName>
        <fullName evidence="1">Uncharacterized protein</fullName>
    </submittedName>
</protein>
<accession>A0A9Y1BIT9</accession>
<sequence length="184" mass="21979">MIDMDEFCKYYPDIPSFLSELKNKLSHCRAELSDSLFKFIERRIDYFEYRYNFLNLPITETDYIELLKLEKKLCSKEKLSNLTIQKHEEDVTNESWFKVSYSDNGPTYSYKYCILASVTYSKNKALIEKCKEYSSTQPFSKKFYIYKKWLPELKEHAIYCDNKKTIEEITDFITNKLGGSVRTI</sequence>
<evidence type="ECO:0000313" key="1">
    <source>
        <dbReference type="EMBL" id="UJG39834.1"/>
    </source>
</evidence>
<gene>
    <name evidence="1" type="ORF">K9W45_08190</name>
</gene>
<name>A0A9Y1BIT9_9ARCH</name>
<dbReference type="AlphaFoldDB" id="A0A9Y1BIT9"/>
<dbReference type="EMBL" id="CP084166">
    <property type="protein sequence ID" value="UJG39834.1"/>
    <property type="molecule type" value="Genomic_DNA"/>
</dbReference>
<proteinExistence type="predicted"/>